<dbReference type="KEGG" id="dpd:Deipe_2458"/>
<dbReference type="Proteomes" id="UP000010467">
    <property type="component" value="Chromosome"/>
</dbReference>
<dbReference type="STRING" id="937777.Deipe_2458"/>
<dbReference type="GO" id="GO:0022857">
    <property type="term" value="F:transmembrane transporter activity"/>
    <property type="evidence" value="ECO:0007669"/>
    <property type="project" value="InterPro"/>
</dbReference>
<reference evidence="7" key="1">
    <citation type="submission" date="2012-03" db="EMBL/GenBank/DDBJ databases">
        <title>Complete sequence of chromosome of Deinococcus peraridilitoris DSM 19664.</title>
        <authorList>
            <person name="Lucas S."/>
            <person name="Copeland A."/>
            <person name="Lapidus A."/>
            <person name="Glavina del Rio T."/>
            <person name="Dalin E."/>
            <person name="Tice H."/>
            <person name="Bruce D."/>
            <person name="Goodwin L."/>
            <person name="Pitluck S."/>
            <person name="Peters L."/>
            <person name="Mikhailova N."/>
            <person name="Lu M."/>
            <person name="Kyrpides N."/>
            <person name="Mavromatis K."/>
            <person name="Ivanova N."/>
            <person name="Brettin T."/>
            <person name="Detter J.C."/>
            <person name="Han C."/>
            <person name="Larimer F."/>
            <person name="Land M."/>
            <person name="Hauser L."/>
            <person name="Markowitz V."/>
            <person name="Cheng J.-F."/>
            <person name="Hugenholtz P."/>
            <person name="Woyke T."/>
            <person name="Wu D."/>
            <person name="Pukall R."/>
            <person name="Steenblock K."/>
            <person name="Brambilla E."/>
            <person name="Klenk H.-P."/>
            <person name="Eisen J.A."/>
        </authorList>
    </citation>
    <scope>NUCLEOTIDE SEQUENCE [LARGE SCALE GENOMIC DNA]</scope>
    <source>
        <strain evidence="7">DSM 19664 / LMG 22246 / CIP 109416 / KR-200</strain>
    </source>
</reference>
<name>L0A4H7_DEIPD</name>
<sequence length="405" mass="41038">MSGRSGMQLSPGRSSPLLSAFGLALGVVVALGFARFAYALFVPAMRADLGWSYTTAGSLNTANAAGYLLGAILSAGLLARVPARAVFLGGMLMTAVALLCTAPSTSLVWLLCIRALAGLGGALTFTAGGVLAARVASRAPSSSSGTVLSVYYAGGGLGILTSGLVLPGFLARYGPGAWPAGWLGLGILGLLALLVAAWAVPPSDKTGPPAVTGPRVVRWRSLLPAFMAYALFACGYIAYMTFAVALLRTREATDTQVTLFWMTLGASSMVAPLVWGRMLQRVQGGGALAMLMFTLSLGAALPVVWSSTLASLFSAVLFGGTFLSVVAATTALVRHHLPPHDWSAGIAAFTVVFAVFQMVGPVLAGWAADLSGGLSVGLGSSAALLLLGAVIALGQQAPAPSGSPH</sequence>
<dbReference type="PATRIC" id="fig|937777.3.peg.2463"/>
<dbReference type="InterPro" id="IPR036259">
    <property type="entry name" value="MFS_trans_sf"/>
</dbReference>
<dbReference type="eggNOG" id="COG2814">
    <property type="taxonomic scope" value="Bacteria"/>
</dbReference>
<dbReference type="InterPro" id="IPR020846">
    <property type="entry name" value="MFS_dom"/>
</dbReference>
<organism evidence="6 7">
    <name type="scientific">Deinococcus peraridilitoris (strain DSM 19664 / LMG 22246 / CIP 109416 / KR-200)</name>
    <dbReference type="NCBI Taxonomy" id="937777"/>
    <lineage>
        <taxon>Bacteria</taxon>
        <taxon>Thermotogati</taxon>
        <taxon>Deinococcota</taxon>
        <taxon>Deinococci</taxon>
        <taxon>Deinococcales</taxon>
        <taxon>Deinococcaceae</taxon>
        <taxon>Deinococcus</taxon>
    </lineage>
</organism>
<feature type="transmembrane region" description="Helical" evidence="4">
    <location>
        <begin position="222"/>
        <end position="247"/>
    </location>
</feature>
<feature type="transmembrane region" description="Helical" evidence="4">
    <location>
        <begin position="345"/>
        <end position="368"/>
    </location>
</feature>
<dbReference type="Pfam" id="PF06779">
    <property type="entry name" value="MFS_4"/>
    <property type="match status" value="1"/>
</dbReference>
<feature type="domain" description="Major facilitator superfamily (MFS) profile" evidence="5">
    <location>
        <begin position="20"/>
        <end position="400"/>
    </location>
</feature>
<dbReference type="SUPFAM" id="SSF103473">
    <property type="entry name" value="MFS general substrate transporter"/>
    <property type="match status" value="1"/>
</dbReference>
<feature type="transmembrane region" description="Helical" evidence="4">
    <location>
        <begin position="311"/>
        <end position="333"/>
    </location>
</feature>
<dbReference type="PANTHER" id="PTHR23537:SF1">
    <property type="entry name" value="SUGAR TRANSPORTER"/>
    <property type="match status" value="1"/>
</dbReference>
<keyword evidence="2 4" id="KW-1133">Transmembrane helix</keyword>
<dbReference type="GO" id="GO:0005886">
    <property type="term" value="C:plasma membrane"/>
    <property type="evidence" value="ECO:0007669"/>
    <property type="project" value="TreeGrafter"/>
</dbReference>
<feature type="transmembrane region" description="Helical" evidence="4">
    <location>
        <begin position="287"/>
        <end position="305"/>
    </location>
</feature>
<evidence type="ECO:0000256" key="1">
    <source>
        <dbReference type="ARBA" id="ARBA00022692"/>
    </source>
</evidence>
<dbReference type="HOGENOM" id="CLU_001265_7_4_0"/>
<accession>L0A4H7</accession>
<dbReference type="EMBL" id="CP003382">
    <property type="protein sequence ID" value="AFZ67930.1"/>
    <property type="molecule type" value="Genomic_DNA"/>
</dbReference>
<feature type="transmembrane region" description="Helical" evidence="4">
    <location>
        <begin position="115"/>
        <end position="136"/>
    </location>
</feature>
<dbReference type="PANTHER" id="PTHR23537">
    <property type="match status" value="1"/>
</dbReference>
<keyword evidence="7" id="KW-1185">Reference proteome</keyword>
<protein>
    <submittedName>
        <fullName evidence="6">Arabinose efflux permease family protein</fullName>
    </submittedName>
</protein>
<feature type="transmembrane region" description="Helical" evidence="4">
    <location>
        <begin position="148"/>
        <end position="170"/>
    </location>
</feature>
<proteinExistence type="predicted"/>
<evidence type="ECO:0000313" key="6">
    <source>
        <dbReference type="EMBL" id="AFZ67930.1"/>
    </source>
</evidence>
<evidence type="ECO:0000256" key="4">
    <source>
        <dbReference type="SAM" id="Phobius"/>
    </source>
</evidence>
<evidence type="ECO:0000259" key="5">
    <source>
        <dbReference type="PROSITE" id="PS50850"/>
    </source>
</evidence>
<feature type="transmembrane region" description="Helical" evidence="4">
    <location>
        <begin position="259"/>
        <end position="275"/>
    </location>
</feature>
<feature type="transmembrane region" description="Helical" evidence="4">
    <location>
        <begin position="182"/>
        <end position="201"/>
    </location>
</feature>
<keyword evidence="3 4" id="KW-0472">Membrane</keyword>
<feature type="transmembrane region" description="Helical" evidence="4">
    <location>
        <begin position="20"/>
        <end position="41"/>
    </location>
</feature>
<dbReference type="AlphaFoldDB" id="L0A4H7"/>
<dbReference type="PROSITE" id="PS50850">
    <property type="entry name" value="MFS"/>
    <property type="match status" value="1"/>
</dbReference>
<gene>
    <name evidence="6" type="ordered locus">Deipe_2458</name>
</gene>
<dbReference type="Gene3D" id="1.20.1250.20">
    <property type="entry name" value="MFS general substrate transporter like domains"/>
    <property type="match status" value="2"/>
</dbReference>
<evidence type="ECO:0000256" key="3">
    <source>
        <dbReference type="ARBA" id="ARBA00023136"/>
    </source>
</evidence>
<dbReference type="InterPro" id="IPR010645">
    <property type="entry name" value="MFS_4"/>
</dbReference>
<feature type="transmembrane region" description="Helical" evidence="4">
    <location>
        <begin position="374"/>
        <end position="393"/>
    </location>
</feature>
<keyword evidence="1 4" id="KW-0812">Transmembrane</keyword>
<evidence type="ECO:0000313" key="7">
    <source>
        <dbReference type="Proteomes" id="UP000010467"/>
    </source>
</evidence>
<evidence type="ECO:0000256" key="2">
    <source>
        <dbReference type="ARBA" id="ARBA00022989"/>
    </source>
</evidence>
<feature type="transmembrane region" description="Helical" evidence="4">
    <location>
        <begin position="86"/>
        <end position="109"/>
    </location>
</feature>